<dbReference type="InterPro" id="IPR013762">
    <property type="entry name" value="Integrase-like_cat_sf"/>
</dbReference>
<dbReference type="InterPro" id="IPR010998">
    <property type="entry name" value="Integrase_recombinase_N"/>
</dbReference>
<evidence type="ECO:0000313" key="6">
    <source>
        <dbReference type="EMBL" id="GGK62305.1"/>
    </source>
</evidence>
<dbReference type="InterPro" id="IPR050090">
    <property type="entry name" value="Tyrosine_recombinase_XerCD"/>
</dbReference>
<dbReference type="Gene3D" id="1.10.150.130">
    <property type="match status" value="1"/>
</dbReference>
<feature type="domain" description="Tyr recombinase" evidence="5">
    <location>
        <begin position="140"/>
        <end position="325"/>
    </location>
</feature>
<dbReference type="PROSITE" id="PS51898">
    <property type="entry name" value="TYR_RECOMBINASE"/>
    <property type="match status" value="1"/>
</dbReference>
<dbReference type="CDD" id="cd00397">
    <property type="entry name" value="DNA_BRE_C"/>
    <property type="match status" value="1"/>
</dbReference>
<evidence type="ECO:0000259" key="5">
    <source>
        <dbReference type="PROSITE" id="PS51898"/>
    </source>
</evidence>
<dbReference type="GO" id="GO:0015074">
    <property type="term" value="P:DNA integration"/>
    <property type="evidence" value="ECO:0007669"/>
    <property type="project" value="InterPro"/>
</dbReference>
<dbReference type="RefSeq" id="WP_189160980.1">
    <property type="nucleotide sequence ID" value="NZ_BMNT01000001.1"/>
</dbReference>
<dbReference type="GO" id="GO:0006310">
    <property type="term" value="P:DNA recombination"/>
    <property type="evidence" value="ECO:0007669"/>
    <property type="project" value="UniProtKB-KW"/>
</dbReference>
<dbReference type="InterPro" id="IPR011010">
    <property type="entry name" value="DNA_brk_join_enz"/>
</dbReference>
<dbReference type="Proteomes" id="UP000645217">
    <property type="component" value="Unassembled WGS sequence"/>
</dbReference>
<accession>A0A917QPR3</accession>
<dbReference type="GO" id="GO:0003677">
    <property type="term" value="F:DNA binding"/>
    <property type="evidence" value="ECO:0007669"/>
    <property type="project" value="UniProtKB-KW"/>
</dbReference>
<organism evidence="6 7">
    <name type="scientific">Sphaerisporangium melleum</name>
    <dbReference type="NCBI Taxonomy" id="321316"/>
    <lineage>
        <taxon>Bacteria</taxon>
        <taxon>Bacillati</taxon>
        <taxon>Actinomycetota</taxon>
        <taxon>Actinomycetes</taxon>
        <taxon>Streptosporangiales</taxon>
        <taxon>Streptosporangiaceae</taxon>
        <taxon>Sphaerisporangium</taxon>
    </lineage>
</organism>
<reference evidence="6" key="2">
    <citation type="submission" date="2020-09" db="EMBL/GenBank/DDBJ databases">
        <authorList>
            <person name="Sun Q."/>
            <person name="Ohkuma M."/>
        </authorList>
    </citation>
    <scope>NUCLEOTIDE SEQUENCE</scope>
    <source>
        <strain evidence="6">JCM 13064</strain>
    </source>
</reference>
<comment type="similarity">
    <text evidence="1">Belongs to the 'phage' integrase family.</text>
</comment>
<evidence type="ECO:0000256" key="1">
    <source>
        <dbReference type="ARBA" id="ARBA00008857"/>
    </source>
</evidence>
<proteinExistence type="inferred from homology"/>
<name>A0A917QPR3_9ACTN</name>
<dbReference type="SUPFAM" id="SSF56349">
    <property type="entry name" value="DNA breaking-rejoining enzymes"/>
    <property type="match status" value="1"/>
</dbReference>
<protein>
    <recommendedName>
        <fullName evidence="5">Tyr recombinase domain-containing protein</fullName>
    </recommendedName>
</protein>
<sequence length="334" mass="37770">MTPRRKTQDRSSLLRPLLGSWELSLTASNKSKGTITSYLLTARQFDHYLTEHDMPRTVEGVQADHIRAYLAVKIHGCWVDGEDDTAEPQPHGCSITQSSPGDAAKHFRNLRVLFGWLVREGERTSPNPMANVTEPKVPDNPTETFSDEELAKLLKVASGAQFNDRRDTAIMRILIDTGLRLNSLATLRYSAEQDDSDVLFSRKLLRIRKKGGDTMFIPIGNKAARDLDRYIRARARHPQADSQWLWLGPKGQLKDSGIHQMLQRRGKQAGVTGVHAHRFRHTFADDWLEAGGNEGDLMRIAGWASWEMVRRYGRSAADRRAWQAHARLSPGDRI</sequence>
<comment type="caution">
    <text evidence="6">The sequence shown here is derived from an EMBL/GenBank/DDBJ whole genome shotgun (WGS) entry which is preliminary data.</text>
</comment>
<keyword evidence="3" id="KW-0233">DNA recombination</keyword>
<evidence type="ECO:0000256" key="4">
    <source>
        <dbReference type="SAM" id="MobiDB-lite"/>
    </source>
</evidence>
<dbReference type="AlphaFoldDB" id="A0A917QPR3"/>
<dbReference type="EMBL" id="BMNT01000001">
    <property type="protein sequence ID" value="GGK62305.1"/>
    <property type="molecule type" value="Genomic_DNA"/>
</dbReference>
<dbReference type="Gene3D" id="1.10.443.10">
    <property type="entry name" value="Intergrase catalytic core"/>
    <property type="match status" value="1"/>
</dbReference>
<evidence type="ECO:0000256" key="2">
    <source>
        <dbReference type="ARBA" id="ARBA00023125"/>
    </source>
</evidence>
<dbReference type="Pfam" id="PF00589">
    <property type="entry name" value="Phage_integrase"/>
    <property type="match status" value="1"/>
</dbReference>
<dbReference type="InterPro" id="IPR002104">
    <property type="entry name" value="Integrase_catalytic"/>
</dbReference>
<dbReference type="PANTHER" id="PTHR30349">
    <property type="entry name" value="PHAGE INTEGRASE-RELATED"/>
    <property type="match status" value="1"/>
</dbReference>
<reference evidence="6" key="1">
    <citation type="journal article" date="2014" name="Int. J. Syst. Evol. Microbiol.">
        <title>Complete genome sequence of Corynebacterium casei LMG S-19264T (=DSM 44701T), isolated from a smear-ripened cheese.</title>
        <authorList>
            <consortium name="US DOE Joint Genome Institute (JGI-PGF)"/>
            <person name="Walter F."/>
            <person name="Albersmeier A."/>
            <person name="Kalinowski J."/>
            <person name="Ruckert C."/>
        </authorList>
    </citation>
    <scope>NUCLEOTIDE SEQUENCE</scope>
    <source>
        <strain evidence="6">JCM 13064</strain>
    </source>
</reference>
<keyword evidence="2" id="KW-0238">DNA-binding</keyword>
<evidence type="ECO:0000256" key="3">
    <source>
        <dbReference type="ARBA" id="ARBA00023172"/>
    </source>
</evidence>
<evidence type="ECO:0000313" key="7">
    <source>
        <dbReference type="Proteomes" id="UP000645217"/>
    </source>
</evidence>
<dbReference type="PANTHER" id="PTHR30349:SF41">
    <property type="entry name" value="INTEGRASE_RECOMBINASE PROTEIN MJ0367-RELATED"/>
    <property type="match status" value="1"/>
</dbReference>
<keyword evidence="7" id="KW-1185">Reference proteome</keyword>
<feature type="region of interest" description="Disordered" evidence="4">
    <location>
        <begin position="125"/>
        <end position="144"/>
    </location>
</feature>
<gene>
    <name evidence="6" type="ORF">GCM10007964_01820</name>
</gene>